<evidence type="ECO:0000256" key="4">
    <source>
        <dbReference type="ARBA" id="ARBA00023136"/>
    </source>
</evidence>
<evidence type="ECO:0000313" key="8">
    <source>
        <dbReference type="Proteomes" id="UP000321250"/>
    </source>
</evidence>
<dbReference type="AlphaFoldDB" id="A0A5C6UIK5"/>
<dbReference type="CDD" id="cd17319">
    <property type="entry name" value="MFS_ExuT_GudP_like"/>
    <property type="match status" value="1"/>
</dbReference>
<protein>
    <submittedName>
        <fullName evidence="7">MFS transporter</fullName>
    </submittedName>
</protein>
<evidence type="ECO:0000256" key="3">
    <source>
        <dbReference type="ARBA" id="ARBA00022989"/>
    </source>
</evidence>
<feature type="transmembrane region" description="Helical" evidence="5">
    <location>
        <begin position="278"/>
        <end position="296"/>
    </location>
</feature>
<dbReference type="EMBL" id="VOQR01000001">
    <property type="protein sequence ID" value="TXC72633.1"/>
    <property type="molecule type" value="Genomic_DNA"/>
</dbReference>
<proteinExistence type="predicted"/>
<feature type="transmembrane region" description="Helical" evidence="5">
    <location>
        <begin position="62"/>
        <end position="81"/>
    </location>
</feature>
<evidence type="ECO:0000259" key="6">
    <source>
        <dbReference type="PROSITE" id="PS50850"/>
    </source>
</evidence>
<dbReference type="PANTHER" id="PTHR11662:SF285">
    <property type="entry name" value="HEXURONATE TRANSPORTER"/>
    <property type="match status" value="1"/>
</dbReference>
<dbReference type="GO" id="GO:0015134">
    <property type="term" value="F:hexuronate transmembrane transporter activity"/>
    <property type="evidence" value="ECO:0007669"/>
    <property type="project" value="TreeGrafter"/>
</dbReference>
<dbReference type="PROSITE" id="PS50850">
    <property type="entry name" value="MFS"/>
    <property type="match status" value="1"/>
</dbReference>
<dbReference type="Pfam" id="PF07690">
    <property type="entry name" value="MFS_1"/>
    <property type="match status" value="1"/>
</dbReference>
<dbReference type="RefSeq" id="WP_147083905.1">
    <property type="nucleotide sequence ID" value="NZ_VOQR01000001.1"/>
</dbReference>
<evidence type="ECO:0000256" key="5">
    <source>
        <dbReference type="SAM" id="Phobius"/>
    </source>
</evidence>
<feature type="transmembrane region" description="Helical" evidence="5">
    <location>
        <begin position="333"/>
        <end position="355"/>
    </location>
</feature>
<name>A0A5C6UIK5_9SPHN</name>
<keyword evidence="3 5" id="KW-1133">Transmembrane helix</keyword>
<dbReference type="InterPro" id="IPR050382">
    <property type="entry name" value="MFS_Na/Anion_cotransporter"/>
</dbReference>
<feature type="transmembrane region" description="Helical" evidence="5">
    <location>
        <begin position="150"/>
        <end position="171"/>
    </location>
</feature>
<dbReference type="InterPro" id="IPR036259">
    <property type="entry name" value="MFS_trans_sf"/>
</dbReference>
<dbReference type="OrthoDB" id="9794076at2"/>
<feature type="transmembrane region" description="Helical" evidence="5">
    <location>
        <begin position="239"/>
        <end position="258"/>
    </location>
</feature>
<evidence type="ECO:0000256" key="2">
    <source>
        <dbReference type="ARBA" id="ARBA00022692"/>
    </source>
</evidence>
<organism evidence="7 8">
    <name type="scientific">Sphingomonas ginsenosidivorax</name>
    <dbReference type="NCBI Taxonomy" id="862135"/>
    <lineage>
        <taxon>Bacteria</taxon>
        <taxon>Pseudomonadati</taxon>
        <taxon>Pseudomonadota</taxon>
        <taxon>Alphaproteobacteria</taxon>
        <taxon>Sphingomonadales</taxon>
        <taxon>Sphingomonadaceae</taxon>
        <taxon>Sphingomonas</taxon>
    </lineage>
</organism>
<feature type="transmembrane region" description="Helical" evidence="5">
    <location>
        <begin position="177"/>
        <end position="197"/>
    </location>
</feature>
<feature type="transmembrane region" description="Helical" evidence="5">
    <location>
        <begin position="398"/>
        <end position="420"/>
    </location>
</feature>
<comment type="caution">
    <text evidence="7">The sequence shown here is derived from an EMBL/GenBank/DDBJ whole genome shotgun (WGS) entry which is preliminary data.</text>
</comment>
<feature type="domain" description="Major facilitator superfamily (MFS) profile" evidence="6">
    <location>
        <begin position="23"/>
        <end position="425"/>
    </location>
</feature>
<sequence>MATMDMPEVAGAAGRVGRYRWVICSLLFAATALNYVDRQMIGVLKPTISADLGWDETTYADVIFWFQAAYAIGYLSFGKIVDVLGARIGYSVAFVIWTLGHTLCGFAGNAFQFSAARALLGIGESGNFPAGIKAVSEWFPARERALATGVFNAGANIGAIITPLVVPFIVVTLGLGWRMAFVITGAFSLIWLVFWIAMYRRPRESTKVSAEELAFIESDPADPAEKIGWLKLLGYRETWAFALGKFLIDPIWWLFLFWTPDFLAKTYDLDLKSFGPPLVAIYLISDIGSVAGGWSSSKLMRRGYSANFARKIVMLICAFLVMPIFFAQYVDNLWLAVGIVGLATAAHQAFSANLYTIPSDMFPRGAVGSVVGIGGTVGAIGGMMMAKFTGYVLQTTGSYTLIFAVAGSTYLIAIAVVHLLSPKLARVEAR</sequence>
<reference evidence="7 8" key="1">
    <citation type="journal article" date="2013" name="Antonie Van Leeuwenhoek">
        <title>Sphingomonas ginsenosidivorax sp. nov., with the ability to transform ginsenosides.</title>
        <authorList>
            <person name="Jin X.F."/>
            <person name="Kim J.K."/>
            <person name="Liu Q.M."/>
            <person name="Kang M.S."/>
            <person name="He D."/>
            <person name="Jin F.X."/>
            <person name="Kim S.C."/>
            <person name="Im W.T."/>
        </authorList>
    </citation>
    <scope>NUCLEOTIDE SEQUENCE [LARGE SCALE GENOMIC DNA]</scope>
    <source>
        <strain evidence="7 8">KHI67</strain>
    </source>
</reference>
<evidence type="ECO:0000313" key="7">
    <source>
        <dbReference type="EMBL" id="TXC72633.1"/>
    </source>
</evidence>
<accession>A0A5C6UIK5</accession>
<keyword evidence="4 5" id="KW-0472">Membrane</keyword>
<keyword evidence="8" id="KW-1185">Reference proteome</keyword>
<dbReference type="GO" id="GO:0016020">
    <property type="term" value="C:membrane"/>
    <property type="evidence" value="ECO:0007669"/>
    <property type="project" value="UniProtKB-SubCell"/>
</dbReference>
<dbReference type="InterPro" id="IPR011701">
    <property type="entry name" value="MFS"/>
</dbReference>
<gene>
    <name evidence="7" type="ORF">FSB78_18015</name>
</gene>
<comment type="subcellular location">
    <subcellularLocation>
        <location evidence="1">Membrane</location>
        <topology evidence="1">Multi-pass membrane protein</topology>
    </subcellularLocation>
</comment>
<dbReference type="Proteomes" id="UP000321250">
    <property type="component" value="Unassembled WGS sequence"/>
</dbReference>
<feature type="transmembrane region" description="Helical" evidence="5">
    <location>
        <begin position="308"/>
        <end position="327"/>
    </location>
</feature>
<dbReference type="SUPFAM" id="SSF103473">
    <property type="entry name" value="MFS general substrate transporter"/>
    <property type="match status" value="1"/>
</dbReference>
<keyword evidence="2 5" id="KW-0812">Transmembrane</keyword>
<dbReference type="Gene3D" id="1.20.1250.20">
    <property type="entry name" value="MFS general substrate transporter like domains"/>
    <property type="match status" value="2"/>
</dbReference>
<feature type="transmembrane region" description="Helical" evidence="5">
    <location>
        <begin position="367"/>
        <end position="386"/>
    </location>
</feature>
<dbReference type="PANTHER" id="PTHR11662">
    <property type="entry name" value="SOLUTE CARRIER FAMILY 17"/>
    <property type="match status" value="1"/>
</dbReference>
<dbReference type="InterPro" id="IPR020846">
    <property type="entry name" value="MFS_dom"/>
</dbReference>
<evidence type="ECO:0000256" key="1">
    <source>
        <dbReference type="ARBA" id="ARBA00004141"/>
    </source>
</evidence>